<feature type="compositionally biased region" description="Polar residues" evidence="1">
    <location>
        <begin position="135"/>
        <end position="146"/>
    </location>
</feature>
<protein>
    <submittedName>
        <fullName evidence="2">Uncharacterized protein</fullName>
    </submittedName>
</protein>
<evidence type="ECO:0000256" key="1">
    <source>
        <dbReference type="SAM" id="MobiDB-lite"/>
    </source>
</evidence>
<feature type="region of interest" description="Disordered" evidence="1">
    <location>
        <begin position="132"/>
        <end position="161"/>
    </location>
</feature>
<accession>A0A448XB20</accession>
<comment type="caution">
    <text evidence="2">The sequence shown here is derived from an EMBL/GenBank/DDBJ whole genome shotgun (WGS) entry which is preliminary data.</text>
</comment>
<sequence length="543" mass="57897">MKVFLTKYFKCTNDKLYFLFTFSLSFRSPVDSHDSDLTNDLLTNGYSFPSFSGPSLPSSSASFSSSSFASPIPSISSPSSLSPSLSSSPFSALSFTSSFSTPSSSSFTKFINLSSSSSPQLSLSNSFTHPLASAGSHNTGQNQALMNSSNSSTSSLDYHASEPQSIDRHLHPCSLHQVTSHLATPTNSFHLNSLPLDVLSPTLSIHRHHSMCSDFYSEPLPSCSGASYNSPRLEIHTSLSELPRPSTSSASFMSPLDLVTTTTSSASSSSFSLLSSLSAPSSPSATPIHPPSVISSLRVIKDQHLSLSSTAAASSLPFGGGAYKNLIFPLNFPRIDADASPTVRVISASSGEAEAAVRKKTPWKQDYMNFSRTSQNSAVVSSILESDLPSLLFQRSNSQSRTDDGLPKPMDSPDPLDRVSHIEPRGENMRLSSANEAHSSVFSQAGLVSLAPVSSPGISAFTTGLFYLGSTPKSATLFDSLSEIDDPPFAPLLHATIPEIILHRSIFLICKKMLFTMMIPQTAASVLSGRTTLFTLSSDTAVY</sequence>
<keyword evidence="3" id="KW-1185">Reference proteome</keyword>
<dbReference type="Proteomes" id="UP000784294">
    <property type="component" value="Unassembled WGS sequence"/>
</dbReference>
<dbReference type="AlphaFoldDB" id="A0A448XB20"/>
<name>A0A448XB20_9PLAT</name>
<reference evidence="2" key="1">
    <citation type="submission" date="2018-11" db="EMBL/GenBank/DDBJ databases">
        <authorList>
            <consortium name="Pathogen Informatics"/>
        </authorList>
    </citation>
    <scope>NUCLEOTIDE SEQUENCE</scope>
</reference>
<evidence type="ECO:0000313" key="3">
    <source>
        <dbReference type="Proteomes" id="UP000784294"/>
    </source>
</evidence>
<dbReference type="EMBL" id="CAAALY010244497">
    <property type="protein sequence ID" value="VEL32675.1"/>
    <property type="molecule type" value="Genomic_DNA"/>
</dbReference>
<evidence type="ECO:0000313" key="2">
    <source>
        <dbReference type="EMBL" id="VEL32675.1"/>
    </source>
</evidence>
<proteinExistence type="predicted"/>
<organism evidence="2 3">
    <name type="scientific">Protopolystoma xenopodis</name>
    <dbReference type="NCBI Taxonomy" id="117903"/>
    <lineage>
        <taxon>Eukaryota</taxon>
        <taxon>Metazoa</taxon>
        <taxon>Spiralia</taxon>
        <taxon>Lophotrochozoa</taxon>
        <taxon>Platyhelminthes</taxon>
        <taxon>Monogenea</taxon>
        <taxon>Polyopisthocotylea</taxon>
        <taxon>Polystomatidea</taxon>
        <taxon>Polystomatidae</taxon>
        <taxon>Protopolystoma</taxon>
    </lineage>
</organism>
<gene>
    <name evidence="2" type="ORF">PXEA_LOCUS26115</name>
</gene>
<feature type="region of interest" description="Disordered" evidence="1">
    <location>
        <begin position="397"/>
        <end position="416"/>
    </location>
</feature>